<name>A0A0F8Y6U7_9ZZZZ</name>
<proteinExistence type="predicted"/>
<dbReference type="EMBL" id="LAZR01055139">
    <property type="protein sequence ID" value="KKK77053.1"/>
    <property type="molecule type" value="Genomic_DNA"/>
</dbReference>
<sequence length="136" mass="15345">MNIAERIDTIFKDSLFLDIELKDSNTPPANAILVEGIINKFGFHPERLESHKDEITDLINLMPDNFQKSKGGGWSFLNLCMDKDNNQWGEHNNMEQLVALAIATKQGSYVMPRDMWNILPGGMPYVVFDTLSGETA</sequence>
<dbReference type="AlphaFoldDB" id="A0A0F8Y6U7"/>
<evidence type="ECO:0000313" key="1">
    <source>
        <dbReference type="EMBL" id="KKK77053.1"/>
    </source>
</evidence>
<organism evidence="1">
    <name type="scientific">marine sediment metagenome</name>
    <dbReference type="NCBI Taxonomy" id="412755"/>
    <lineage>
        <taxon>unclassified sequences</taxon>
        <taxon>metagenomes</taxon>
        <taxon>ecological metagenomes</taxon>
    </lineage>
</organism>
<protein>
    <submittedName>
        <fullName evidence="1">Uncharacterized protein</fullName>
    </submittedName>
</protein>
<reference evidence="1" key="1">
    <citation type="journal article" date="2015" name="Nature">
        <title>Complex archaea that bridge the gap between prokaryotes and eukaryotes.</title>
        <authorList>
            <person name="Spang A."/>
            <person name="Saw J.H."/>
            <person name="Jorgensen S.L."/>
            <person name="Zaremba-Niedzwiedzka K."/>
            <person name="Martijn J."/>
            <person name="Lind A.E."/>
            <person name="van Eijk R."/>
            <person name="Schleper C."/>
            <person name="Guy L."/>
            <person name="Ettema T.J."/>
        </authorList>
    </citation>
    <scope>NUCLEOTIDE SEQUENCE</scope>
</reference>
<comment type="caution">
    <text evidence="1">The sequence shown here is derived from an EMBL/GenBank/DDBJ whole genome shotgun (WGS) entry which is preliminary data.</text>
</comment>
<gene>
    <name evidence="1" type="ORF">LCGC14_2857480</name>
</gene>
<accession>A0A0F8Y6U7</accession>